<dbReference type="InterPro" id="IPR029055">
    <property type="entry name" value="Ntn_hydrolases_N"/>
</dbReference>
<organism evidence="6 7">
    <name type="scientific">Nonomuraea soli</name>
    <dbReference type="NCBI Taxonomy" id="1032476"/>
    <lineage>
        <taxon>Bacteria</taxon>
        <taxon>Bacillati</taxon>
        <taxon>Actinomycetota</taxon>
        <taxon>Actinomycetes</taxon>
        <taxon>Streptosporangiales</taxon>
        <taxon>Streptosporangiaceae</taxon>
        <taxon>Nonomuraea</taxon>
    </lineage>
</organism>
<accession>A0A7W0CKF0</accession>
<dbReference type="GO" id="GO:0036374">
    <property type="term" value="F:glutathione hydrolase activity"/>
    <property type="evidence" value="ECO:0007669"/>
    <property type="project" value="UniProtKB-EC"/>
</dbReference>
<reference evidence="6 7" key="1">
    <citation type="submission" date="2020-07" db="EMBL/GenBank/DDBJ databases">
        <title>Genomic Encyclopedia of Type Strains, Phase IV (KMG-IV): sequencing the most valuable type-strain genomes for metagenomic binning, comparative biology and taxonomic classification.</title>
        <authorList>
            <person name="Goeker M."/>
        </authorList>
    </citation>
    <scope>NUCLEOTIDE SEQUENCE [LARGE SCALE GENOMIC DNA]</scope>
    <source>
        <strain evidence="6 7">DSM 45533</strain>
    </source>
</reference>
<feature type="signal peptide" evidence="5">
    <location>
        <begin position="1"/>
        <end position="19"/>
    </location>
</feature>
<dbReference type="InterPro" id="IPR043138">
    <property type="entry name" value="GGT_lsub"/>
</dbReference>
<dbReference type="Gene3D" id="3.60.20.40">
    <property type="match status" value="1"/>
</dbReference>
<protein>
    <submittedName>
        <fullName evidence="6">Gamma-glutamyltranspeptidase/glutathione hydrolase</fullName>
        <ecNumber evidence="6">2.3.2.2</ecNumber>
        <ecNumber evidence="6">3.4.19.13</ecNumber>
    </submittedName>
</protein>
<keyword evidence="3 6" id="KW-0378">Hydrolase</keyword>
<evidence type="ECO:0000256" key="3">
    <source>
        <dbReference type="ARBA" id="ARBA00022801"/>
    </source>
</evidence>
<dbReference type="Gene3D" id="1.10.246.130">
    <property type="match status" value="1"/>
</dbReference>
<evidence type="ECO:0000256" key="1">
    <source>
        <dbReference type="ARBA" id="ARBA00009381"/>
    </source>
</evidence>
<keyword evidence="2 6" id="KW-0808">Transferase</keyword>
<dbReference type="RefSeq" id="WP_181611539.1">
    <property type="nucleotide sequence ID" value="NZ_BAABAM010000003.1"/>
</dbReference>
<keyword evidence="7" id="KW-1185">Reference proteome</keyword>
<keyword evidence="6" id="KW-0012">Acyltransferase</keyword>
<evidence type="ECO:0000256" key="5">
    <source>
        <dbReference type="SAM" id="SignalP"/>
    </source>
</evidence>
<evidence type="ECO:0000313" key="7">
    <source>
        <dbReference type="Proteomes" id="UP000530928"/>
    </source>
</evidence>
<name>A0A7W0CKF0_9ACTN</name>
<dbReference type="InterPro" id="IPR051792">
    <property type="entry name" value="GGT_bact"/>
</dbReference>
<feature type="chain" id="PRO_5039139268" evidence="5">
    <location>
        <begin position="20"/>
        <end position="569"/>
    </location>
</feature>
<dbReference type="Pfam" id="PF01019">
    <property type="entry name" value="G_glu_transpept"/>
    <property type="match status" value="1"/>
</dbReference>
<evidence type="ECO:0000313" key="6">
    <source>
        <dbReference type="EMBL" id="MBA2892819.1"/>
    </source>
</evidence>
<dbReference type="Proteomes" id="UP000530928">
    <property type="component" value="Unassembled WGS sequence"/>
</dbReference>
<keyword evidence="4" id="KW-0865">Zymogen</keyword>
<proteinExistence type="inferred from homology"/>
<comment type="caution">
    <text evidence="6">The sequence shown here is derived from an EMBL/GenBank/DDBJ whole genome shotgun (WGS) entry which is preliminary data.</text>
</comment>
<dbReference type="EMBL" id="JACDUR010000004">
    <property type="protein sequence ID" value="MBA2892819.1"/>
    <property type="molecule type" value="Genomic_DNA"/>
</dbReference>
<sequence length="569" mass="59212">MIRLILVGALIAPSGPAATTDPGKVPVQEGYGGAVSTVDLDASKAAIEVLRRGGNAIDAAVAAGAVLGVTEPYSAGAAGGGFMVIYSGGRVHTIDGRETAPKAMTSTSLEGIPFEEAVTSGLSAGVPGSVAQWELALRRFGSISLREALRPAIAVAENGFVVDQTFHDQTAANAARFKDIASTAKLYLPGGAPPVVGSVFKNPELAETYRQLARRGPNWMYGGQLGREIVATVKNPPVTPGSTRNVRPGLMELRDLRDYQALMREPTRIDYKGMQVYGMAPPSSGGSTVGEALNIIEALPKVGLHEYLEASRLAFADRGKYVGDIPGVPLRQLLSDGFAKERACLIGERAMPHPAAPGVPDGDYSGCSASAFEPAPVATEGPETTHLVVADRWGNVVAYNLTIESTGGNGIVVPGRGLLLNNELTDFTFGSAPGDPNLPAPGKRPRSSMAPTIVFKHGKPVLAVGSPGGSTIITTVLQILLNRYEFGMELPAALAAPRATQRNTAQTQAEPAFLAEHEAALEAFGHDLVLNPEIGAATALEFVGRGRVQAVAEPTRRGGGSALVVNPAR</sequence>
<dbReference type="PRINTS" id="PR01210">
    <property type="entry name" value="GGTRANSPTASE"/>
</dbReference>
<dbReference type="AlphaFoldDB" id="A0A7W0CKF0"/>
<dbReference type="PANTHER" id="PTHR43199">
    <property type="entry name" value="GLUTATHIONE HYDROLASE"/>
    <property type="match status" value="1"/>
</dbReference>
<dbReference type="SUPFAM" id="SSF56235">
    <property type="entry name" value="N-terminal nucleophile aminohydrolases (Ntn hydrolases)"/>
    <property type="match status" value="1"/>
</dbReference>
<evidence type="ECO:0000256" key="2">
    <source>
        <dbReference type="ARBA" id="ARBA00022679"/>
    </source>
</evidence>
<dbReference type="InterPro" id="IPR043137">
    <property type="entry name" value="GGT_ssub_C"/>
</dbReference>
<dbReference type="GO" id="GO:0103068">
    <property type="term" value="F:leukotriene C4 gamma-glutamyl transferase activity"/>
    <property type="evidence" value="ECO:0007669"/>
    <property type="project" value="UniProtKB-EC"/>
</dbReference>
<dbReference type="EC" id="3.4.19.13" evidence="6"/>
<gene>
    <name evidence="6" type="ORF">HNR30_004173</name>
</gene>
<evidence type="ECO:0000256" key="4">
    <source>
        <dbReference type="ARBA" id="ARBA00023145"/>
    </source>
</evidence>
<dbReference type="EC" id="2.3.2.2" evidence="6"/>
<dbReference type="PANTHER" id="PTHR43199:SF1">
    <property type="entry name" value="GLUTATHIONE HYDROLASE PROENZYME"/>
    <property type="match status" value="1"/>
</dbReference>
<comment type="similarity">
    <text evidence="1">Belongs to the gamma-glutamyltransferase family.</text>
</comment>
<keyword evidence="5" id="KW-0732">Signal</keyword>